<evidence type="ECO:0000313" key="1">
    <source>
        <dbReference type="EMBL" id="GGJ99376.1"/>
    </source>
</evidence>
<reference evidence="2" key="1">
    <citation type="journal article" date="2019" name="Int. J. Syst. Evol. Microbiol.">
        <title>The Global Catalogue of Microorganisms (GCM) 10K type strain sequencing project: providing services to taxonomists for standard genome sequencing and annotation.</title>
        <authorList>
            <consortium name="The Broad Institute Genomics Platform"/>
            <consortium name="The Broad Institute Genome Sequencing Center for Infectious Disease"/>
            <person name="Wu L."/>
            <person name="Ma J."/>
        </authorList>
    </citation>
    <scope>NUCLEOTIDE SEQUENCE [LARGE SCALE GENOMIC DNA]</scope>
    <source>
        <strain evidence="2">CGMCC 4.7275</strain>
    </source>
</reference>
<accession>A0ABQ2E8S4</accession>
<protein>
    <recommendedName>
        <fullName evidence="3">DksA C4-type domain-containing protein</fullName>
    </recommendedName>
</protein>
<sequence length="132" mass="14988">MVAAGEGAMSEVRRHFRDPSVEIDVGPGWLELVLECHRAVAAEFPEYELLAVKQKWASLAFQAFPRPWRLGGNWTDAESERLDEVIEVFARRSETVCERCGADGSERASRPVLLVLCDRCESRVREGRRISR</sequence>
<proteinExistence type="predicted"/>
<name>A0ABQ2E8S4_9ACTN</name>
<dbReference type="Proteomes" id="UP000660265">
    <property type="component" value="Unassembled WGS sequence"/>
</dbReference>
<dbReference type="EMBL" id="BMMV01000009">
    <property type="protein sequence ID" value="GGJ99376.1"/>
    <property type="molecule type" value="Genomic_DNA"/>
</dbReference>
<organism evidence="1 2">
    <name type="scientific">Streptomyces camponoticapitis</name>
    <dbReference type="NCBI Taxonomy" id="1616125"/>
    <lineage>
        <taxon>Bacteria</taxon>
        <taxon>Bacillati</taxon>
        <taxon>Actinomycetota</taxon>
        <taxon>Actinomycetes</taxon>
        <taxon>Kitasatosporales</taxon>
        <taxon>Streptomycetaceae</taxon>
        <taxon>Streptomyces</taxon>
    </lineage>
</organism>
<dbReference type="RefSeq" id="WP_189108263.1">
    <property type="nucleotide sequence ID" value="NZ_BMMV01000009.1"/>
</dbReference>
<keyword evidence="2" id="KW-1185">Reference proteome</keyword>
<evidence type="ECO:0000313" key="2">
    <source>
        <dbReference type="Proteomes" id="UP000660265"/>
    </source>
</evidence>
<comment type="caution">
    <text evidence="1">The sequence shown here is derived from an EMBL/GenBank/DDBJ whole genome shotgun (WGS) entry which is preliminary data.</text>
</comment>
<gene>
    <name evidence="1" type="ORF">GCM10011583_33580</name>
</gene>
<evidence type="ECO:0008006" key="3">
    <source>
        <dbReference type="Google" id="ProtNLM"/>
    </source>
</evidence>